<sequence length="113" mass="12901">MLGLKVSAVLITLASMVVAVPTHKNIDGCRYNYFWFAPKGLCLRNGYKDRCDPPAQQNCGKNWYWHKSYKYCVPPTSSYGNAGCNNGWNWDNDKYSCVHVRQAVPVHDECYSN</sequence>
<dbReference type="EMBL" id="JATN01000322">
    <property type="protein sequence ID" value="EUC55633.1"/>
    <property type="molecule type" value="Genomic_DNA"/>
</dbReference>
<keyword evidence="1" id="KW-0732">Signal</keyword>
<evidence type="ECO:0000256" key="1">
    <source>
        <dbReference type="SAM" id="SignalP"/>
    </source>
</evidence>
<dbReference type="Proteomes" id="UP000030108">
    <property type="component" value="Unassembled WGS sequence"/>
</dbReference>
<comment type="caution">
    <text evidence="2">The sequence shown here is derived from an EMBL/GenBank/DDBJ whole genome shotgun (WGS) entry which is preliminary data.</text>
</comment>
<dbReference type="AlphaFoldDB" id="X8IZV5"/>
<reference evidence="3" key="1">
    <citation type="journal article" date="2014" name="Genome Announc.">
        <title>Draft genome sequence of the plant-pathogenic soil fungus Rhizoctonia solani anastomosis group 3 strain Rhs1AP.</title>
        <authorList>
            <person name="Cubeta M.A."/>
            <person name="Thomas E."/>
            <person name="Dean R.A."/>
            <person name="Jabaji S."/>
            <person name="Neate S.M."/>
            <person name="Tavantzis S."/>
            <person name="Toda T."/>
            <person name="Vilgalys R."/>
            <person name="Bharathan N."/>
            <person name="Fedorova-Abrams N."/>
            <person name="Pakala S.B."/>
            <person name="Pakala S.M."/>
            <person name="Zafar N."/>
            <person name="Joardar V."/>
            <person name="Losada L."/>
            <person name="Nierman W.C."/>
        </authorList>
    </citation>
    <scope>NUCLEOTIDE SEQUENCE [LARGE SCALE GENOMIC DNA]</scope>
    <source>
        <strain evidence="3">AG-3</strain>
    </source>
</reference>
<evidence type="ECO:0000313" key="3">
    <source>
        <dbReference type="Proteomes" id="UP000030108"/>
    </source>
</evidence>
<evidence type="ECO:0008006" key="4">
    <source>
        <dbReference type="Google" id="ProtNLM"/>
    </source>
</evidence>
<feature type="non-terminal residue" evidence="2">
    <location>
        <position position="113"/>
    </location>
</feature>
<feature type="signal peptide" evidence="1">
    <location>
        <begin position="1"/>
        <end position="19"/>
    </location>
</feature>
<gene>
    <name evidence="2" type="ORF">RSOL_125670</name>
</gene>
<proteinExistence type="predicted"/>
<protein>
    <recommendedName>
        <fullName evidence="4">Transmembrane protein</fullName>
    </recommendedName>
</protein>
<evidence type="ECO:0000313" key="2">
    <source>
        <dbReference type="EMBL" id="EUC55633.1"/>
    </source>
</evidence>
<accession>X8IZV5</accession>
<feature type="chain" id="PRO_5004988366" description="Transmembrane protein" evidence="1">
    <location>
        <begin position="20"/>
        <end position="113"/>
    </location>
</feature>
<organism evidence="2 3">
    <name type="scientific">Rhizoctonia solani AG-3 Rhs1AP</name>
    <dbReference type="NCBI Taxonomy" id="1086054"/>
    <lineage>
        <taxon>Eukaryota</taxon>
        <taxon>Fungi</taxon>
        <taxon>Dikarya</taxon>
        <taxon>Basidiomycota</taxon>
        <taxon>Agaricomycotina</taxon>
        <taxon>Agaricomycetes</taxon>
        <taxon>Cantharellales</taxon>
        <taxon>Ceratobasidiaceae</taxon>
        <taxon>Rhizoctonia</taxon>
    </lineage>
</organism>
<name>X8IZV5_9AGAM</name>